<proteinExistence type="predicted"/>
<comment type="caution">
    <text evidence="2">The sequence shown here is derived from an EMBL/GenBank/DDBJ whole genome shotgun (WGS) entry which is preliminary data.</text>
</comment>
<name>A0A921JJ28_9BACT</name>
<feature type="chain" id="PRO_5037058312" evidence="1">
    <location>
        <begin position="19"/>
        <end position="705"/>
    </location>
</feature>
<protein>
    <submittedName>
        <fullName evidence="2">Outer membrane beta-barrel family protein</fullName>
    </submittedName>
</protein>
<evidence type="ECO:0000313" key="2">
    <source>
        <dbReference type="EMBL" id="HJE39853.1"/>
    </source>
</evidence>
<organism evidence="2 3">
    <name type="scientific">Candidatus Amulumruptor caecigallinarius</name>
    <dbReference type="NCBI Taxonomy" id="2109911"/>
    <lineage>
        <taxon>Bacteria</taxon>
        <taxon>Pseudomonadati</taxon>
        <taxon>Bacteroidota</taxon>
        <taxon>Bacteroidia</taxon>
        <taxon>Bacteroidales</taxon>
        <taxon>Muribaculaceae</taxon>
        <taxon>Candidatus Amulumruptor</taxon>
    </lineage>
</organism>
<accession>A0A921JJ28</accession>
<keyword evidence="1" id="KW-0732">Signal</keyword>
<dbReference type="SUPFAM" id="SSF56935">
    <property type="entry name" value="Porins"/>
    <property type="match status" value="1"/>
</dbReference>
<reference evidence="2" key="2">
    <citation type="submission" date="2021-09" db="EMBL/GenBank/DDBJ databases">
        <authorList>
            <person name="Gilroy R."/>
        </authorList>
    </citation>
    <scope>NUCLEOTIDE SEQUENCE</scope>
    <source>
        <strain evidence="2">4100</strain>
    </source>
</reference>
<dbReference type="EMBL" id="DYXT01000047">
    <property type="protein sequence ID" value="HJE39853.1"/>
    <property type="molecule type" value="Genomic_DNA"/>
</dbReference>
<evidence type="ECO:0000313" key="3">
    <source>
        <dbReference type="Proteomes" id="UP000711407"/>
    </source>
</evidence>
<sequence>MRHFCAGLFLLSSLCASAQEMADSIAEPSDSIAAKVLGEVVVEARSQRIIKNGVEYIPAKKTKKTSLDATSLLVNMQIPQLAIDPATKEVKTVSGKGVSIFIDYVPATDQQIQGLRPEDVLKVEVLDYPDDPRFNDAAHVVNFIMLQYEWGGYTKLSAEGRTLADDKIEGNVFSRFAYKKWTFDAYVESEWIHEGRNKTDQTATYRDVEFDGRHYDAITRTSVIGDDYLSRNNSQYASFLASYRTDSAYVQHAITFGRTAMPLTRYDAAVNFSDNISYNTSSFNTESRQSIYPGIAGYYQFSFPKGNMIVASWRFTYGDTKRNSFYQLDGFQPITNSNKEKIYAPNASLQYSKKLAHDNAFRVLLMTYNTCYDTQYFGSDDSRQKLLSSENMLFLIYTQNWKKLSLYSRVGASYVIGRVNDVTTLREWNPRLGLQLNYDINDKHSASIEGWWGNSHPQASTANDALVQSNELLWLQGNPDLKNTLFASASASYTYIPTNRLSLSATLEYEGNPHKQAYSFYSMPGYDGLIRQTVNSGSAHSYSGWLSANLKLLDNSLNFKVYGQAQRVVLTGCDAQSMNLLFGSIYAQYSKNNWSAMLFYQTPQKRLHAWSNGYQSKYGSTYGLFVNYAIGDFKAALQFRNWFDRDRYVDSHFDLPRYSEINRAWNAALSRTINLTLTYTFNYGKKVSQSNEHQGGSRIDSAILK</sequence>
<evidence type="ECO:0000256" key="1">
    <source>
        <dbReference type="SAM" id="SignalP"/>
    </source>
</evidence>
<dbReference type="AlphaFoldDB" id="A0A921JJ28"/>
<reference evidence="2" key="1">
    <citation type="journal article" date="2021" name="PeerJ">
        <title>Extensive microbial diversity within the chicken gut microbiome revealed by metagenomics and culture.</title>
        <authorList>
            <person name="Gilroy R."/>
            <person name="Ravi A."/>
            <person name="Getino M."/>
            <person name="Pursley I."/>
            <person name="Horton D.L."/>
            <person name="Alikhan N.F."/>
            <person name="Baker D."/>
            <person name="Gharbi K."/>
            <person name="Hall N."/>
            <person name="Watson M."/>
            <person name="Adriaenssens E.M."/>
            <person name="Foster-Nyarko E."/>
            <person name="Jarju S."/>
            <person name="Secka A."/>
            <person name="Antonio M."/>
            <person name="Oren A."/>
            <person name="Chaudhuri R.R."/>
            <person name="La Ragione R."/>
            <person name="Hildebrand F."/>
            <person name="Pallen M.J."/>
        </authorList>
    </citation>
    <scope>NUCLEOTIDE SEQUENCE</scope>
    <source>
        <strain evidence="2">4100</strain>
    </source>
</reference>
<gene>
    <name evidence="2" type="ORF">K8V47_08875</name>
</gene>
<dbReference type="Proteomes" id="UP000711407">
    <property type="component" value="Unassembled WGS sequence"/>
</dbReference>
<feature type="signal peptide" evidence="1">
    <location>
        <begin position="1"/>
        <end position="18"/>
    </location>
</feature>